<dbReference type="EMBL" id="CAEZYW010000276">
    <property type="protein sequence ID" value="CAB4755478.1"/>
    <property type="molecule type" value="Genomic_DNA"/>
</dbReference>
<dbReference type="AlphaFoldDB" id="A0A6J6U8D7"/>
<protein>
    <submittedName>
        <fullName evidence="1">Unannotated protein</fullName>
    </submittedName>
</protein>
<organism evidence="1">
    <name type="scientific">freshwater metagenome</name>
    <dbReference type="NCBI Taxonomy" id="449393"/>
    <lineage>
        <taxon>unclassified sequences</taxon>
        <taxon>metagenomes</taxon>
        <taxon>ecological metagenomes</taxon>
    </lineage>
</organism>
<evidence type="ECO:0000313" key="1">
    <source>
        <dbReference type="EMBL" id="CAB4755478.1"/>
    </source>
</evidence>
<gene>
    <name evidence="1" type="ORF">UFOPK2786_01529</name>
</gene>
<sequence>MVVLTVDGLVLDVAERVVHPAHVPLEPEPQAARGGRLCDARPGGRLLRDRHDAGHPAVDGRIHLLDEGDGLEVLAPPELIGLPLAGLSRVVEVEHRRDRIDPKCVDVELLEPEHGVGDEEIAHLPAAEVEHVGAPVGVLAPHRVRMLVQRGAVETGERPVVLREVSGNPVDDDADTRHMQCVDEVAQVVGRSEARGRREVGGHLVAPGRAIRVLGHGQELDVREAGSADVLGELDCELAVGEPLPP</sequence>
<accession>A0A6J6U8D7</accession>
<name>A0A6J6U8D7_9ZZZZ</name>
<proteinExistence type="predicted"/>
<reference evidence="1" key="1">
    <citation type="submission" date="2020-05" db="EMBL/GenBank/DDBJ databases">
        <authorList>
            <person name="Chiriac C."/>
            <person name="Salcher M."/>
            <person name="Ghai R."/>
            <person name="Kavagutti S V."/>
        </authorList>
    </citation>
    <scope>NUCLEOTIDE SEQUENCE</scope>
</reference>